<sequence>MFNLVKKDLKLSKKINIFGGIYALFIAAMGLTMPDYMIASLLYVLGMIILIFMLVIYTNGYDDKSKSEIIINSFPIDRQDIVRGKYLTLILFIILGSGVILLFTKIISVLYIVDNSMSASLWNALFVANISLIFYSIYYPFYFKIGEGIRSFNMILWIVMVIGPSIISKFIKKLEAIGKLEKIISININKLNIYLLVFSLIMFYISLQVSKKIYLKREF</sequence>
<evidence type="ECO:0000313" key="3">
    <source>
        <dbReference type="Proteomes" id="UP000245423"/>
    </source>
</evidence>
<dbReference type="OrthoDB" id="2917865at2"/>
<keyword evidence="1" id="KW-1133">Transmembrane helix</keyword>
<evidence type="ECO:0000256" key="1">
    <source>
        <dbReference type="SAM" id="Phobius"/>
    </source>
</evidence>
<keyword evidence="1" id="KW-0812">Transmembrane</keyword>
<feature type="transmembrane region" description="Helical" evidence="1">
    <location>
        <begin position="86"/>
        <end position="113"/>
    </location>
</feature>
<dbReference type="PANTHER" id="PTHR41309:SF2">
    <property type="entry name" value="MEMBRANE PROTEIN"/>
    <property type="match status" value="1"/>
</dbReference>
<proteinExistence type="predicted"/>
<evidence type="ECO:0008006" key="4">
    <source>
        <dbReference type="Google" id="ProtNLM"/>
    </source>
</evidence>
<dbReference type="EMBL" id="LT669839">
    <property type="protein sequence ID" value="SHD78300.1"/>
    <property type="molecule type" value="Genomic_DNA"/>
</dbReference>
<name>M1Z2H2_9FIRM</name>
<accession>M1Z2H2</accession>
<feature type="transmembrane region" description="Helical" evidence="1">
    <location>
        <begin position="154"/>
        <end position="171"/>
    </location>
</feature>
<dbReference type="RefSeq" id="WP_005587324.1">
    <property type="nucleotide sequence ID" value="NZ_LT669839.1"/>
</dbReference>
<evidence type="ECO:0000313" key="2">
    <source>
        <dbReference type="EMBL" id="SHD78300.1"/>
    </source>
</evidence>
<dbReference type="HOGENOM" id="CLU_102880_1_1_9"/>
<feature type="transmembrane region" description="Helical" evidence="1">
    <location>
        <begin position="38"/>
        <end position="57"/>
    </location>
</feature>
<dbReference type="Proteomes" id="UP000245423">
    <property type="component" value="Chromosome 1"/>
</dbReference>
<organism evidence="2 3">
    <name type="scientific">[Clostridium] ultunense Esp</name>
    <dbReference type="NCBI Taxonomy" id="1288971"/>
    <lineage>
        <taxon>Bacteria</taxon>
        <taxon>Bacillati</taxon>
        <taxon>Bacillota</taxon>
        <taxon>Tissierellia</taxon>
        <taxon>Tissierellales</taxon>
        <taxon>Tepidimicrobiaceae</taxon>
        <taxon>Schnuerera</taxon>
    </lineage>
</organism>
<feature type="transmembrane region" description="Helical" evidence="1">
    <location>
        <begin position="15"/>
        <end position="32"/>
    </location>
</feature>
<feature type="transmembrane region" description="Helical" evidence="1">
    <location>
        <begin position="119"/>
        <end position="142"/>
    </location>
</feature>
<keyword evidence="3" id="KW-1185">Reference proteome</keyword>
<feature type="transmembrane region" description="Helical" evidence="1">
    <location>
        <begin position="191"/>
        <end position="207"/>
    </location>
</feature>
<dbReference type="InterPro" id="IPR025699">
    <property type="entry name" value="ABC2_memb-like"/>
</dbReference>
<dbReference type="AlphaFoldDB" id="M1Z2H2"/>
<dbReference type="Pfam" id="PF13346">
    <property type="entry name" value="ABC2_membrane_5"/>
    <property type="match status" value="1"/>
</dbReference>
<keyword evidence="1" id="KW-0472">Membrane</keyword>
<gene>
    <name evidence="2" type="ORF">CUESP1_2972</name>
</gene>
<dbReference type="PANTHER" id="PTHR41309">
    <property type="entry name" value="MEMBRANE PROTEIN-RELATED"/>
    <property type="match status" value="1"/>
</dbReference>
<protein>
    <recommendedName>
        <fullName evidence="4">ABC-2 transporter permease</fullName>
    </recommendedName>
</protein>
<reference evidence="2 3" key="1">
    <citation type="submission" date="2016-11" db="EMBL/GenBank/DDBJ databases">
        <authorList>
            <person name="Manzoor S."/>
        </authorList>
    </citation>
    <scope>NUCLEOTIDE SEQUENCE [LARGE SCALE GENOMIC DNA]</scope>
    <source>
        <strain evidence="2">Clostridium ultunense strain Esp</strain>
    </source>
</reference>